<evidence type="ECO:0000259" key="4">
    <source>
        <dbReference type="PROSITE" id="PS50987"/>
    </source>
</evidence>
<proteinExistence type="predicted"/>
<dbReference type="PROSITE" id="PS50987">
    <property type="entry name" value="HTH_ARSR_2"/>
    <property type="match status" value="1"/>
</dbReference>
<dbReference type="SMART" id="SM00418">
    <property type="entry name" value="HTH_ARSR"/>
    <property type="match status" value="1"/>
</dbReference>
<protein>
    <submittedName>
        <fullName evidence="5">Winged helix-turn-helix transcriptional regulator</fullName>
    </submittedName>
</protein>
<evidence type="ECO:0000313" key="5">
    <source>
        <dbReference type="EMBL" id="NMO94363.1"/>
    </source>
</evidence>
<dbReference type="GO" id="GO:0003677">
    <property type="term" value="F:DNA binding"/>
    <property type="evidence" value="ECO:0007669"/>
    <property type="project" value="UniProtKB-KW"/>
</dbReference>
<dbReference type="CDD" id="cd00090">
    <property type="entry name" value="HTH_ARSR"/>
    <property type="match status" value="1"/>
</dbReference>
<reference evidence="5 6" key="1">
    <citation type="submission" date="2020-04" db="EMBL/GenBank/DDBJ databases">
        <title>Paenibacillus algicola sp. nov., a novel marine bacterium producing alginate lyase.</title>
        <authorList>
            <person name="Huang H."/>
        </authorList>
    </citation>
    <scope>NUCLEOTIDE SEQUENCE [LARGE SCALE GENOMIC DNA]</scope>
    <source>
        <strain evidence="5 6">L7-75</strain>
    </source>
</reference>
<organism evidence="5 6">
    <name type="scientific">Paenibacillus lemnae</name>
    <dbReference type="NCBI Taxonomy" id="1330551"/>
    <lineage>
        <taxon>Bacteria</taxon>
        <taxon>Bacillati</taxon>
        <taxon>Bacillota</taxon>
        <taxon>Bacilli</taxon>
        <taxon>Bacillales</taxon>
        <taxon>Paenibacillaceae</taxon>
        <taxon>Paenibacillus</taxon>
    </lineage>
</organism>
<evidence type="ECO:0000313" key="6">
    <source>
        <dbReference type="Proteomes" id="UP000565468"/>
    </source>
</evidence>
<dbReference type="InterPro" id="IPR011991">
    <property type="entry name" value="ArsR-like_HTH"/>
</dbReference>
<dbReference type="GO" id="GO:0003700">
    <property type="term" value="F:DNA-binding transcription factor activity"/>
    <property type="evidence" value="ECO:0007669"/>
    <property type="project" value="InterPro"/>
</dbReference>
<evidence type="ECO:0000256" key="3">
    <source>
        <dbReference type="ARBA" id="ARBA00023163"/>
    </source>
</evidence>
<keyword evidence="2" id="KW-0238">DNA-binding</keyword>
<dbReference type="SUPFAM" id="SSF46785">
    <property type="entry name" value="Winged helix' DNA-binding domain"/>
    <property type="match status" value="1"/>
</dbReference>
<keyword evidence="3" id="KW-0804">Transcription</keyword>
<dbReference type="PANTHER" id="PTHR33154:SF33">
    <property type="entry name" value="TRANSCRIPTIONAL REPRESSOR SDPR"/>
    <property type="match status" value="1"/>
</dbReference>
<dbReference type="InterPro" id="IPR036388">
    <property type="entry name" value="WH-like_DNA-bd_sf"/>
</dbReference>
<dbReference type="InterPro" id="IPR036390">
    <property type="entry name" value="WH_DNA-bd_sf"/>
</dbReference>
<sequence>MMDTAALSALSEPKRQQIVELLAEGPLTVGEIAETLCLRQPQTSKHLRVLLEAGIVNVRAEANRRSYSLRPEPFQAMDHWLNAFRNLWMERLDNLDHYLQQLQSKDKKQDR</sequence>
<dbReference type="EMBL" id="JABBPN010000001">
    <property type="protein sequence ID" value="NMO94363.1"/>
    <property type="molecule type" value="Genomic_DNA"/>
</dbReference>
<dbReference type="Pfam" id="PF01022">
    <property type="entry name" value="HTH_5"/>
    <property type="match status" value="1"/>
</dbReference>
<dbReference type="NCBIfam" id="NF033788">
    <property type="entry name" value="HTH_metalloreg"/>
    <property type="match status" value="1"/>
</dbReference>
<accession>A0A848M3E5</accession>
<comment type="caution">
    <text evidence="5">The sequence shown here is derived from an EMBL/GenBank/DDBJ whole genome shotgun (WGS) entry which is preliminary data.</text>
</comment>
<dbReference type="Gene3D" id="1.10.10.10">
    <property type="entry name" value="Winged helix-like DNA-binding domain superfamily/Winged helix DNA-binding domain"/>
    <property type="match status" value="1"/>
</dbReference>
<keyword evidence="6" id="KW-1185">Reference proteome</keyword>
<dbReference type="RefSeq" id="WP_169503255.1">
    <property type="nucleotide sequence ID" value="NZ_JABBPN010000001.1"/>
</dbReference>
<gene>
    <name evidence="5" type="ORF">HII30_01005</name>
</gene>
<evidence type="ECO:0000256" key="1">
    <source>
        <dbReference type="ARBA" id="ARBA00023015"/>
    </source>
</evidence>
<dbReference type="InterPro" id="IPR001845">
    <property type="entry name" value="HTH_ArsR_DNA-bd_dom"/>
</dbReference>
<dbReference type="InterPro" id="IPR051081">
    <property type="entry name" value="HTH_MetalResp_TranReg"/>
</dbReference>
<dbReference type="PRINTS" id="PR00778">
    <property type="entry name" value="HTHARSR"/>
</dbReference>
<dbReference type="PANTHER" id="PTHR33154">
    <property type="entry name" value="TRANSCRIPTIONAL REGULATOR, ARSR FAMILY"/>
    <property type="match status" value="1"/>
</dbReference>
<keyword evidence="1" id="KW-0805">Transcription regulation</keyword>
<evidence type="ECO:0000256" key="2">
    <source>
        <dbReference type="ARBA" id="ARBA00023125"/>
    </source>
</evidence>
<name>A0A848M3E5_PAELE</name>
<feature type="domain" description="HTH arsR-type" evidence="4">
    <location>
        <begin position="1"/>
        <end position="91"/>
    </location>
</feature>
<dbReference type="AlphaFoldDB" id="A0A848M3E5"/>
<dbReference type="Proteomes" id="UP000565468">
    <property type="component" value="Unassembled WGS sequence"/>
</dbReference>